<sequence>MSSATDPSKNAFIDTSVIPSPLSNDPIECVTKQVVKRRRRKRKPLGVYRPFKSMYEEEMRFLTPRQQVRVLKYLSAKEKFIKTGQMVNGYYFDRNELMKEYERSGNSEKSVEMEFNNNEVHNNKACSDETHNSETYVEQVSKSGSVDVQISDMTVQQRPSRSKCIKQRKNSGIKRKIKQPGKANMKCKNKMASIRCKNTNTEFNTKVKRNARYKVKQAGDVQKTQNVDKRTTKEQLKIQCTESSPDLAVHTFQSNKVKEKELITYNNTHLQLPDYRQIALNCLVNDQDTTHTGNGTSLTKNFTHNDKIQFIQTIKKLHSCAFRSFIEYMETPLIRKDRFQKIFNDILSRFVKLECC</sequence>
<dbReference type="HOGENOM" id="CLU_653106_0_0_1"/>
<dbReference type="InParanoid" id="L2GS37"/>
<organism evidence="1 2">
    <name type="scientific">Vavraia culicis (isolate floridensis)</name>
    <name type="common">Microsporidian parasite</name>
    <dbReference type="NCBI Taxonomy" id="948595"/>
    <lineage>
        <taxon>Eukaryota</taxon>
        <taxon>Fungi</taxon>
        <taxon>Fungi incertae sedis</taxon>
        <taxon>Microsporidia</taxon>
        <taxon>Pleistophoridae</taxon>
        <taxon>Vavraia</taxon>
    </lineage>
</organism>
<proteinExistence type="predicted"/>
<dbReference type="EMBL" id="GL877457">
    <property type="protein sequence ID" value="ELA46197.1"/>
    <property type="molecule type" value="Genomic_DNA"/>
</dbReference>
<accession>L2GS37</accession>
<dbReference type="RefSeq" id="XP_008075318.1">
    <property type="nucleotide sequence ID" value="XM_008077127.1"/>
</dbReference>
<dbReference type="GeneID" id="19880172"/>
<dbReference type="VEuPathDB" id="MicrosporidiaDB:VCUG_02308"/>
<dbReference type="OMA" id="RPFKSMY"/>
<name>L2GS37_VAVCU</name>
<dbReference type="OrthoDB" id="10597500at2759"/>
<keyword evidence="2" id="KW-1185">Reference proteome</keyword>
<reference evidence="2" key="1">
    <citation type="submission" date="2011-03" db="EMBL/GenBank/DDBJ databases">
        <title>The genome sequence of Vavraia culicis strain floridensis.</title>
        <authorList>
            <consortium name="The Broad Institute Genome Sequencing Platform"/>
            <person name="Cuomo C."/>
            <person name="Becnel J."/>
            <person name="Sanscrainte N."/>
            <person name="Young S.K."/>
            <person name="Zeng Q."/>
            <person name="Gargeya S."/>
            <person name="Fitzgerald M."/>
            <person name="Haas B."/>
            <person name="Abouelleil A."/>
            <person name="Alvarado L."/>
            <person name="Arachchi H.M."/>
            <person name="Berlin A."/>
            <person name="Chapman S.B."/>
            <person name="Gearin G."/>
            <person name="Goldberg J."/>
            <person name="Griggs A."/>
            <person name="Gujja S."/>
            <person name="Hansen M."/>
            <person name="Heiman D."/>
            <person name="Howarth C."/>
            <person name="Larimer J."/>
            <person name="Lui A."/>
            <person name="MacDonald P.J.P."/>
            <person name="McCowen C."/>
            <person name="Montmayeur A."/>
            <person name="Murphy C."/>
            <person name="Neiman D."/>
            <person name="Pearson M."/>
            <person name="Priest M."/>
            <person name="Roberts A."/>
            <person name="Saif S."/>
            <person name="Shea T."/>
            <person name="Sisk P."/>
            <person name="Stolte C."/>
            <person name="Sykes S."/>
            <person name="Wortman J."/>
            <person name="Nusbaum C."/>
            <person name="Birren B."/>
        </authorList>
    </citation>
    <scope>NUCLEOTIDE SEQUENCE [LARGE SCALE GENOMIC DNA]</scope>
    <source>
        <strain evidence="2">floridensis</strain>
    </source>
</reference>
<dbReference type="AlphaFoldDB" id="L2GS37"/>
<protein>
    <submittedName>
        <fullName evidence="1">Uncharacterized protein</fullName>
    </submittedName>
</protein>
<gene>
    <name evidence="1" type="ORF">VCUG_02308</name>
</gene>
<evidence type="ECO:0000313" key="2">
    <source>
        <dbReference type="Proteomes" id="UP000011081"/>
    </source>
</evidence>
<evidence type="ECO:0000313" key="1">
    <source>
        <dbReference type="EMBL" id="ELA46197.1"/>
    </source>
</evidence>
<dbReference type="Proteomes" id="UP000011081">
    <property type="component" value="Unassembled WGS sequence"/>
</dbReference>